<proteinExistence type="predicted"/>
<keyword evidence="2" id="KW-1185">Reference proteome</keyword>
<evidence type="ECO:0000313" key="2">
    <source>
        <dbReference type="Proteomes" id="UP001054945"/>
    </source>
</evidence>
<evidence type="ECO:0000313" key="1">
    <source>
        <dbReference type="EMBL" id="GIY37713.1"/>
    </source>
</evidence>
<organism evidence="1 2">
    <name type="scientific">Caerostris extrusa</name>
    <name type="common">Bark spider</name>
    <name type="synonym">Caerostris bankana</name>
    <dbReference type="NCBI Taxonomy" id="172846"/>
    <lineage>
        <taxon>Eukaryota</taxon>
        <taxon>Metazoa</taxon>
        <taxon>Ecdysozoa</taxon>
        <taxon>Arthropoda</taxon>
        <taxon>Chelicerata</taxon>
        <taxon>Arachnida</taxon>
        <taxon>Araneae</taxon>
        <taxon>Araneomorphae</taxon>
        <taxon>Entelegynae</taxon>
        <taxon>Araneoidea</taxon>
        <taxon>Araneidae</taxon>
        <taxon>Caerostris</taxon>
    </lineage>
</organism>
<gene>
    <name evidence="1" type="ORF">CEXT_472261</name>
</gene>
<dbReference type="EMBL" id="BPLR01010208">
    <property type="protein sequence ID" value="GIY37713.1"/>
    <property type="molecule type" value="Genomic_DNA"/>
</dbReference>
<dbReference type="AlphaFoldDB" id="A0AAV4T1E1"/>
<dbReference type="Proteomes" id="UP001054945">
    <property type="component" value="Unassembled WGS sequence"/>
</dbReference>
<comment type="caution">
    <text evidence="1">The sequence shown here is derived from an EMBL/GenBank/DDBJ whole genome shotgun (WGS) entry which is preliminary data.</text>
</comment>
<name>A0AAV4T1E1_CAEEX</name>
<protein>
    <submittedName>
        <fullName evidence="1">Uncharacterized protein</fullName>
    </submittedName>
</protein>
<accession>A0AAV4T1E1</accession>
<sequence length="103" mass="11992">MSFEYPNYLSSLDRYESLVRFVIWNSLSGFRRGIRSYIADSSDHCECVVCFVIWILPRFQRDTPTIFKKVEKGTKSFESSEKCAKRRELITDSQSLQMNGSSS</sequence>
<reference evidence="1 2" key="1">
    <citation type="submission" date="2021-06" db="EMBL/GenBank/DDBJ databases">
        <title>Caerostris extrusa draft genome.</title>
        <authorList>
            <person name="Kono N."/>
            <person name="Arakawa K."/>
        </authorList>
    </citation>
    <scope>NUCLEOTIDE SEQUENCE [LARGE SCALE GENOMIC DNA]</scope>
</reference>